<evidence type="ECO:0000313" key="5">
    <source>
        <dbReference type="RefSeq" id="XP_002734650.2"/>
    </source>
</evidence>
<evidence type="ECO:0000256" key="1">
    <source>
        <dbReference type="SAM" id="MobiDB-lite"/>
    </source>
</evidence>
<keyword evidence="2" id="KW-0812">Transmembrane</keyword>
<feature type="signal peptide" evidence="3">
    <location>
        <begin position="1"/>
        <end position="31"/>
    </location>
</feature>
<feature type="compositionally biased region" description="Polar residues" evidence="1">
    <location>
        <begin position="267"/>
        <end position="292"/>
    </location>
</feature>
<feature type="compositionally biased region" description="Low complexity" evidence="1">
    <location>
        <begin position="240"/>
        <end position="266"/>
    </location>
</feature>
<feature type="region of interest" description="Disordered" evidence="1">
    <location>
        <begin position="188"/>
        <end position="292"/>
    </location>
</feature>
<keyword evidence="2" id="KW-0472">Membrane</keyword>
<name>A0ABM0GPT6_SACKO</name>
<keyword evidence="2" id="KW-1133">Transmembrane helix</keyword>
<sequence length="292" mass="31554">MDVLLSTVRLPGHGGWILCILLYNLSALCSCQDAFTPDASGGSNSTINDDISLALIIVAVVLLATFLCVCCAACRNSLCPDEQTDSEAATDTPDTPNLLSYEIEINDMIPPTYSNLVAEGIIGEEIVIDNSGRTNTRPIANELDPVTPPPNYDVVFKPSWPRSASAYVLHPERIEEVAMADLYTRQNSQERTARSQNSINRSVSFVDATPEETEPDSVEIPTSETTDGQTPRAIFERESISSTTVHSPSSQVSNSVSESGNENSQGLSPVSESQPTQRTVIENENNDINEAT</sequence>
<feature type="transmembrane region" description="Helical" evidence="2">
    <location>
        <begin position="51"/>
        <end position="74"/>
    </location>
</feature>
<feature type="compositionally biased region" description="Polar residues" evidence="1">
    <location>
        <begin position="220"/>
        <end position="229"/>
    </location>
</feature>
<feature type="chain" id="PRO_5046021712" evidence="3">
    <location>
        <begin position="32"/>
        <end position="292"/>
    </location>
</feature>
<dbReference type="Proteomes" id="UP000694865">
    <property type="component" value="Unplaced"/>
</dbReference>
<dbReference type="GeneID" id="100376969"/>
<evidence type="ECO:0000256" key="2">
    <source>
        <dbReference type="SAM" id="Phobius"/>
    </source>
</evidence>
<accession>A0ABM0GPT6</accession>
<keyword evidence="4" id="KW-1185">Reference proteome</keyword>
<reference evidence="5" key="1">
    <citation type="submission" date="2025-08" db="UniProtKB">
        <authorList>
            <consortium name="RefSeq"/>
        </authorList>
    </citation>
    <scope>IDENTIFICATION</scope>
    <source>
        <tissue evidence="5">Testes</tissue>
    </source>
</reference>
<evidence type="ECO:0000313" key="4">
    <source>
        <dbReference type="Proteomes" id="UP000694865"/>
    </source>
</evidence>
<feature type="compositionally biased region" description="Polar residues" evidence="1">
    <location>
        <begin position="188"/>
        <end position="203"/>
    </location>
</feature>
<organism evidence="4 5">
    <name type="scientific">Saccoglossus kowalevskii</name>
    <name type="common">Acorn worm</name>
    <dbReference type="NCBI Taxonomy" id="10224"/>
    <lineage>
        <taxon>Eukaryota</taxon>
        <taxon>Metazoa</taxon>
        <taxon>Hemichordata</taxon>
        <taxon>Enteropneusta</taxon>
        <taxon>Harrimaniidae</taxon>
        <taxon>Saccoglossus</taxon>
    </lineage>
</organism>
<gene>
    <name evidence="5" type="primary">LOC100376969</name>
</gene>
<proteinExistence type="predicted"/>
<keyword evidence="3" id="KW-0732">Signal</keyword>
<protein>
    <submittedName>
        <fullName evidence="5">Hyphally regulated cell wall protein 3-like</fullName>
    </submittedName>
</protein>
<dbReference type="RefSeq" id="XP_002734650.2">
    <property type="nucleotide sequence ID" value="XM_002734604.2"/>
</dbReference>
<evidence type="ECO:0000256" key="3">
    <source>
        <dbReference type="SAM" id="SignalP"/>
    </source>
</evidence>